<dbReference type="AlphaFoldDB" id="A0A0X3TZ35"/>
<feature type="domain" description="HPt" evidence="3">
    <location>
        <begin position="11"/>
        <end position="115"/>
    </location>
</feature>
<sequence>MTQTPENIQIYERKLQILRQKFIEGLHTRILTLEQYAIEFRTGENNHEVLDAIRRECHKLAGVAASFGFPDIGSRASEIDTAITSGTMTRDGVSESLEDLMNEMEDLLDNAQTNS</sequence>
<keyword evidence="5" id="KW-1185">Reference proteome</keyword>
<dbReference type="SUPFAM" id="SSF47226">
    <property type="entry name" value="Histidine-containing phosphotransfer domain, HPT domain"/>
    <property type="match status" value="1"/>
</dbReference>
<protein>
    <recommendedName>
        <fullName evidence="3">HPt domain-containing protein</fullName>
    </recommendedName>
</protein>
<keyword evidence="1" id="KW-0902">Two-component regulatory system</keyword>
<keyword evidence="2" id="KW-0597">Phosphoprotein</keyword>
<dbReference type="OrthoDB" id="7876199at2"/>
<dbReference type="Pfam" id="PF01627">
    <property type="entry name" value="Hpt"/>
    <property type="match status" value="1"/>
</dbReference>
<proteinExistence type="predicted"/>
<dbReference type="SMART" id="SM00073">
    <property type="entry name" value="HPT"/>
    <property type="match status" value="1"/>
</dbReference>
<reference evidence="5" key="1">
    <citation type="submission" date="2015-12" db="EMBL/GenBank/DDBJ databases">
        <authorList>
            <person name="Zhang G."/>
            <person name="Stingl U."/>
        </authorList>
    </citation>
    <scope>NUCLEOTIDE SEQUENCE [LARGE SCALE GENOMIC DNA]</scope>
    <source>
        <strain evidence="5">ZGT108</strain>
    </source>
</reference>
<organism evidence="4 5">
    <name type="scientific">Ruegeria profundi</name>
    <dbReference type="NCBI Taxonomy" id="1685378"/>
    <lineage>
        <taxon>Bacteria</taxon>
        <taxon>Pseudomonadati</taxon>
        <taxon>Pseudomonadota</taxon>
        <taxon>Alphaproteobacteria</taxon>
        <taxon>Rhodobacterales</taxon>
        <taxon>Roseobacteraceae</taxon>
        <taxon>Ruegeria</taxon>
    </lineage>
</organism>
<evidence type="ECO:0000256" key="1">
    <source>
        <dbReference type="ARBA" id="ARBA00023012"/>
    </source>
</evidence>
<gene>
    <name evidence="4" type="ORF">AVO44_03675</name>
</gene>
<evidence type="ECO:0000259" key="3">
    <source>
        <dbReference type="PROSITE" id="PS50894"/>
    </source>
</evidence>
<dbReference type="InterPro" id="IPR008207">
    <property type="entry name" value="Sig_transdc_His_kin_Hpt_dom"/>
</dbReference>
<dbReference type="Proteomes" id="UP000053690">
    <property type="component" value="Unassembled WGS sequence"/>
</dbReference>
<feature type="modified residue" description="Phosphohistidine" evidence="2">
    <location>
        <position position="58"/>
    </location>
</feature>
<evidence type="ECO:0000313" key="5">
    <source>
        <dbReference type="Proteomes" id="UP000053690"/>
    </source>
</evidence>
<dbReference type="PROSITE" id="PS50894">
    <property type="entry name" value="HPT"/>
    <property type="match status" value="1"/>
</dbReference>
<accession>A0A0X3TZ35</accession>
<dbReference type="GO" id="GO:0004672">
    <property type="term" value="F:protein kinase activity"/>
    <property type="evidence" value="ECO:0007669"/>
    <property type="project" value="UniProtKB-ARBA"/>
</dbReference>
<dbReference type="EMBL" id="LQBP01000002">
    <property type="protein sequence ID" value="KUJ80988.1"/>
    <property type="molecule type" value="Genomic_DNA"/>
</dbReference>
<evidence type="ECO:0000313" key="4">
    <source>
        <dbReference type="EMBL" id="KUJ80988.1"/>
    </source>
</evidence>
<name>A0A0X3TZ35_9RHOB</name>
<evidence type="ECO:0000256" key="2">
    <source>
        <dbReference type="PROSITE-ProRule" id="PRU00110"/>
    </source>
</evidence>
<dbReference type="STRING" id="1685378.AVO44_03675"/>
<dbReference type="InterPro" id="IPR036641">
    <property type="entry name" value="HPT_dom_sf"/>
</dbReference>
<dbReference type="Gene3D" id="1.20.120.160">
    <property type="entry name" value="HPT domain"/>
    <property type="match status" value="1"/>
</dbReference>
<dbReference type="GO" id="GO:0000160">
    <property type="term" value="P:phosphorelay signal transduction system"/>
    <property type="evidence" value="ECO:0007669"/>
    <property type="project" value="UniProtKB-KW"/>
</dbReference>
<comment type="caution">
    <text evidence="4">The sequence shown here is derived from an EMBL/GenBank/DDBJ whole genome shotgun (WGS) entry which is preliminary data.</text>
</comment>
<dbReference type="RefSeq" id="WP_068332776.1">
    <property type="nucleotide sequence ID" value="NZ_LQBP01000002.1"/>
</dbReference>